<sequence>MAFLRADRMRVLVTLNQFESHFRGLVTLADAISRHGHDVRVAAPEKWGAWLHSNYGVETVDVNIRRANREFDAAIFGLLLDRDIDAFDRMYMTEFLSDRIALRIAEDVLNLSERWRPDVVLHECSEFGGYLAAEVLRIPHVTVDIGPLQLVRNLHEDLIRPALTTQRAKLGLPEEPSTPGILRHLTVSLTPKEFNNADLDTPLVRYRHEPPVRHNDQLLPDVFTSMPGDRPIVYLSLGSIGPFSPRFRDRMSEIYREVFAALAELRCTAVVSLPSLYRDIFRSLPPHIHVLPYVPQSLVLANVDLFITHGGLNSMRDTITYGVPHVVLPFFADHPGNARRCETLGTGIHIDPMTVNASDVFTACRRTLDDCAYRQAARSLKRHMWALPPQSAFADDLADLVLGSHREKIE</sequence>
<dbReference type="InterPro" id="IPR002213">
    <property type="entry name" value="UDP_glucos_trans"/>
</dbReference>
<organism evidence="2 3">
    <name type="scientific">Nocardia vinacea</name>
    <dbReference type="NCBI Taxonomy" id="96468"/>
    <lineage>
        <taxon>Bacteria</taxon>
        <taxon>Bacillati</taxon>
        <taxon>Actinomycetota</taxon>
        <taxon>Actinomycetes</taxon>
        <taxon>Mycobacteriales</taxon>
        <taxon>Nocardiaceae</taxon>
        <taxon>Nocardia</taxon>
    </lineage>
</organism>
<dbReference type="Pfam" id="PF06722">
    <property type="entry name" value="EryCIII-like_C"/>
    <property type="match status" value="1"/>
</dbReference>
<feature type="domain" description="Erythromycin biosynthesis protein CIII-like C-terminal" evidence="1">
    <location>
        <begin position="257"/>
        <end position="398"/>
    </location>
</feature>
<dbReference type="SUPFAM" id="SSF53756">
    <property type="entry name" value="UDP-Glycosyltransferase/glycogen phosphorylase"/>
    <property type="match status" value="1"/>
</dbReference>
<protein>
    <submittedName>
        <fullName evidence="2">Glycosyltransferase</fullName>
    </submittedName>
</protein>
<dbReference type="RefSeq" id="WP_329409230.1">
    <property type="nucleotide sequence ID" value="NZ_CP109441.1"/>
</dbReference>
<dbReference type="Proteomes" id="UP001432062">
    <property type="component" value="Chromosome"/>
</dbReference>
<dbReference type="PANTHER" id="PTHR48050:SF13">
    <property type="entry name" value="STEROL 3-BETA-GLUCOSYLTRANSFERASE UGT80A2"/>
    <property type="match status" value="1"/>
</dbReference>
<dbReference type="Gene3D" id="3.40.50.2000">
    <property type="entry name" value="Glycogen Phosphorylase B"/>
    <property type="match status" value="2"/>
</dbReference>
<dbReference type="CDD" id="cd03784">
    <property type="entry name" value="GT1_Gtf-like"/>
    <property type="match status" value="1"/>
</dbReference>
<reference evidence="2" key="1">
    <citation type="submission" date="2022-10" db="EMBL/GenBank/DDBJ databases">
        <title>The complete genomes of actinobacterial strains from the NBC collection.</title>
        <authorList>
            <person name="Joergensen T.S."/>
            <person name="Alvarez Arevalo M."/>
            <person name="Sterndorff E.B."/>
            <person name="Faurdal D."/>
            <person name="Vuksanovic O."/>
            <person name="Mourched A.-S."/>
            <person name="Charusanti P."/>
            <person name="Shaw S."/>
            <person name="Blin K."/>
            <person name="Weber T."/>
        </authorList>
    </citation>
    <scope>NUCLEOTIDE SEQUENCE</scope>
    <source>
        <strain evidence="2">NBC_01482</strain>
    </source>
</reference>
<dbReference type="InterPro" id="IPR050426">
    <property type="entry name" value="Glycosyltransferase_28"/>
</dbReference>
<keyword evidence="3" id="KW-1185">Reference proteome</keyword>
<dbReference type="EMBL" id="CP109441">
    <property type="protein sequence ID" value="WUV45738.1"/>
    <property type="molecule type" value="Genomic_DNA"/>
</dbReference>
<gene>
    <name evidence="2" type="ORF">OG563_42760</name>
</gene>
<evidence type="ECO:0000259" key="1">
    <source>
        <dbReference type="Pfam" id="PF06722"/>
    </source>
</evidence>
<accession>A0ABZ1YRR2</accession>
<evidence type="ECO:0000313" key="2">
    <source>
        <dbReference type="EMBL" id="WUV45738.1"/>
    </source>
</evidence>
<name>A0ABZ1YRR2_9NOCA</name>
<proteinExistence type="predicted"/>
<dbReference type="InterPro" id="IPR010610">
    <property type="entry name" value="EryCIII-like_C"/>
</dbReference>
<dbReference type="PANTHER" id="PTHR48050">
    <property type="entry name" value="STEROL 3-BETA-GLUCOSYLTRANSFERASE"/>
    <property type="match status" value="1"/>
</dbReference>
<evidence type="ECO:0000313" key="3">
    <source>
        <dbReference type="Proteomes" id="UP001432062"/>
    </source>
</evidence>